<sequence>MTLSRFKIFGLTAACLVLLSGCGGFKNATLDDEAMRVKGGRERQVAADDGSLLDAFRGAKDTVKVNRFLWTASLQVLDFLPIEAADPFTGVISTGYGTPPGGGQAYRATILISDPALDARALNVALQTRGGPVDAATERAVEDAILNRARQLRINAAKF</sequence>
<gene>
    <name evidence="1" type="ORF">rosmuc_02430</name>
</gene>
<organism evidence="1 2">
    <name type="scientific">Roseovarius mucosus DSM 17069</name>
    <dbReference type="NCBI Taxonomy" id="1288298"/>
    <lineage>
        <taxon>Bacteria</taxon>
        <taxon>Pseudomonadati</taxon>
        <taxon>Pseudomonadota</taxon>
        <taxon>Alphaproteobacteria</taxon>
        <taxon>Rhodobacterales</taxon>
        <taxon>Roseobacteraceae</taxon>
        <taxon>Roseovarius</taxon>
    </lineage>
</organism>
<protein>
    <recommendedName>
        <fullName evidence="3">DUF3576 domain-containing protein</fullName>
    </recommendedName>
</protein>
<dbReference type="HOGENOM" id="CLU_103320_2_0_5"/>
<name>A0A0A0HNI7_9RHOB</name>
<reference evidence="1 2" key="1">
    <citation type="submission" date="2013-01" db="EMBL/GenBank/DDBJ databases">
        <authorList>
            <person name="Fiebig A."/>
            <person name="Goeker M."/>
            <person name="Klenk H.-P.P."/>
        </authorList>
    </citation>
    <scope>NUCLEOTIDE SEQUENCE [LARGE SCALE GENOMIC DNA]</scope>
    <source>
        <strain evidence="1 2">DSM 17069</strain>
    </source>
</reference>
<evidence type="ECO:0000313" key="2">
    <source>
        <dbReference type="Proteomes" id="UP000030021"/>
    </source>
</evidence>
<dbReference type="InterPro" id="IPR021959">
    <property type="entry name" value="DUF3576"/>
</dbReference>
<dbReference type="EMBL" id="AONH01000013">
    <property type="protein sequence ID" value="KGM87693.1"/>
    <property type="molecule type" value="Genomic_DNA"/>
</dbReference>
<dbReference type="PROSITE" id="PS51257">
    <property type="entry name" value="PROKAR_LIPOPROTEIN"/>
    <property type="match status" value="1"/>
</dbReference>
<evidence type="ECO:0000313" key="1">
    <source>
        <dbReference type="EMBL" id="KGM87693.1"/>
    </source>
</evidence>
<dbReference type="STRING" id="215743.ROSMUCSMR3_03116"/>
<dbReference type="eggNOG" id="ENOG50315UG">
    <property type="taxonomic scope" value="Bacteria"/>
</dbReference>
<accession>A0A0A0HNI7</accession>
<proteinExistence type="predicted"/>
<dbReference type="Proteomes" id="UP000030021">
    <property type="component" value="Unassembled WGS sequence"/>
</dbReference>
<dbReference type="Pfam" id="PF12100">
    <property type="entry name" value="DUF3576"/>
    <property type="match status" value="1"/>
</dbReference>
<evidence type="ECO:0008006" key="3">
    <source>
        <dbReference type="Google" id="ProtNLM"/>
    </source>
</evidence>
<dbReference type="AlphaFoldDB" id="A0A0A0HNI7"/>
<comment type="caution">
    <text evidence="1">The sequence shown here is derived from an EMBL/GenBank/DDBJ whole genome shotgun (WGS) entry which is preliminary data.</text>
</comment>
<dbReference type="PATRIC" id="fig|1288298.3.peg.2442"/>